<gene>
    <name evidence="5" type="ORF">MXD59_10385</name>
</gene>
<dbReference type="PANTHER" id="PTHR32039:SF7">
    <property type="entry name" value="COMPETENCE PROTEIN COMM"/>
    <property type="match status" value="1"/>
</dbReference>
<keyword evidence="3" id="KW-0067">ATP-binding</keyword>
<name>A0ABT0JY76_9ACTN</name>
<dbReference type="SMART" id="SM00382">
    <property type="entry name" value="AAA"/>
    <property type="match status" value="1"/>
</dbReference>
<accession>A0ABT0JY76</accession>
<evidence type="ECO:0000313" key="6">
    <source>
        <dbReference type="Proteomes" id="UP001201873"/>
    </source>
</evidence>
<keyword evidence="2" id="KW-0547">Nucleotide-binding</keyword>
<proteinExistence type="inferred from homology"/>
<dbReference type="NCBIfam" id="TIGR00368">
    <property type="entry name" value="YifB family Mg chelatase-like AAA ATPase"/>
    <property type="match status" value="1"/>
</dbReference>
<dbReference type="InterPro" id="IPR001208">
    <property type="entry name" value="MCM_dom"/>
</dbReference>
<dbReference type="InterPro" id="IPR014721">
    <property type="entry name" value="Ribsml_uS5_D2-typ_fold_subgr"/>
</dbReference>
<evidence type="ECO:0000256" key="1">
    <source>
        <dbReference type="ARBA" id="ARBA00006354"/>
    </source>
</evidence>
<dbReference type="PANTHER" id="PTHR32039">
    <property type="entry name" value="MAGNESIUM-CHELATASE SUBUNIT CHLI"/>
    <property type="match status" value="1"/>
</dbReference>
<dbReference type="Pfam" id="PF01078">
    <property type="entry name" value="Mg_chelatase"/>
    <property type="match status" value="1"/>
</dbReference>
<reference evidence="5 6" key="1">
    <citation type="submission" date="2022-04" db="EMBL/GenBank/DDBJ databases">
        <title>Genome diversity in the genus Frankia.</title>
        <authorList>
            <person name="Carlos-Shanley C."/>
            <person name="Hahn D."/>
        </authorList>
    </citation>
    <scope>NUCLEOTIDE SEQUENCE [LARGE SCALE GENOMIC DNA]</scope>
    <source>
        <strain evidence="5 6">Ag45/Mut15</strain>
    </source>
</reference>
<keyword evidence="6" id="KW-1185">Reference proteome</keyword>
<dbReference type="InterPro" id="IPR025158">
    <property type="entry name" value="Mg_chelat-rel_C"/>
</dbReference>
<dbReference type="SUPFAM" id="SSF54211">
    <property type="entry name" value="Ribosomal protein S5 domain 2-like"/>
    <property type="match status" value="1"/>
</dbReference>
<dbReference type="InterPro" id="IPR004482">
    <property type="entry name" value="Mg_chelat-rel"/>
</dbReference>
<comment type="similarity">
    <text evidence="1">Belongs to the Mg-chelatase subunits D/I family. ComM subfamily.</text>
</comment>
<dbReference type="InterPro" id="IPR020568">
    <property type="entry name" value="Ribosomal_Su5_D2-typ_SF"/>
</dbReference>
<dbReference type="SUPFAM" id="SSF52540">
    <property type="entry name" value="P-loop containing nucleoside triphosphate hydrolases"/>
    <property type="match status" value="1"/>
</dbReference>
<dbReference type="Pfam" id="PF13335">
    <property type="entry name" value="Mg_chelatase_C"/>
    <property type="match status" value="1"/>
</dbReference>
<protein>
    <submittedName>
        <fullName evidence="5">YifB family Mg chelatase-like AAA ATPase</fullName>
    </submittedName>
</protein>
<dbReference type="PROSITE" id="PS50051">
    <property type="entry name" value="MCM_2"/>
    <property type="match status" value="1"/>
</dbReference>
<comment type="caution">
    <text evidence="5">The sequence shown here is derived from an EMBL/GenBank/DDBJ whole genome shotgun (WGS) entry which is preliminary data.</text>
</comment>
<dbReference type="Gene3D" id="3.40.50.300">
    <property type="entry name" value="P-loop containing nucleotide triphosphate hydrolases"/>
    <property type="match status" value="1"/>
</dbReference>
<dbReference type="InterPro" id="IPR000523">
    <property type="entry name" value="Mg_chelatse_chII-like_cat_dom"/>
</dbReference>
<evidence type="ECO:0000259" key="4">
    <source>
        <dbReference type="PROSITE" id="PS50051"/>
    </source>
</evidence>
<dbReference type="CDD" id="cd00009">
    <property type="entry name" value="AAA"/>
    <property type="match status" value="1"/>
</dbReference>
<dbReference type="InterPro" id="IPR045006">
    <property type="entry name" value="CHLI-like"/>
</dbReference>
<dbReference type="EMBL" id="JALKFT010000008">
    <property type="protein sequence ID" value="MCK9876177.1"/>
    <property type="molecule type" value="Genomic_DNA"/>
</dbReference>
<dbReference type="Pfam" id="PF13541">
    <property type="entry name" value="ChlI"/>
    <property type="match status" value="1"/>
</dbReference>
<dbReference type="Proteomes" id="UP001201873">
    <property type="component" value="Unassembled WGS sequence"/>
</dbReference>
<feature type="domain" description="MCM C-terminal AAA(+) ATPase" evidence="4">
    <location>
        <begin position="297"/>
        <end position="359"/>
    </location>
</feature>
<evidence type="ECO:0000256" key="2">
    <source>
        <dbReference type="ARBA" id="ARBA00022741"/>
    </source>
</evidence>
<dbReference type="InterPro" id="IPR027417">
    <property type="entry name" value="P-loop_NTPase"/>
</dbReference>
<dbReference type="Gene3D" id="3.30.230.10">
    <property type="match status" value="1"/>
</dbReference>
<dbReference type="RefSeq" id="WP_248824501.1">
    <property type="nucleotide sequence ID" value="NZ_JALKFT010000008.1"/>
</dbReference>
<organism evidence="5 6">
    <name type="scientific">Frankia umida</name>
    <dbReference type="NCBI Taxonomy" id="573489"/>
    <lineage>
        <taxon>Bacteria</taxon>
        <taxon>Bacillati</taxon>
        <taxon>Actinomycetota</taxon>
        <taxon>Actinomycetes</taxon>
        <taxon>Frankiales</taxon>
        <taxon>Frankiaceae</taxon>
        <taxon>Frankia</taxon>
    </lineage>
</organism>
<dbReference type="InterPro" id="IPR003593">
    <property type="entry name" value="AAA+_ATPase"/>
</dbReference>
<evidence type="ECO:0000256" key="3">
    <source>
        <dbReference type="ARBA" id="ARBA00022840"/>
    </source>
</evidence>
<sequence>MALARTQAVAVLGVEGHLVEVEADLAAGLPRLTLVGLPDAALHEARDRIRAAVVNSGERWPDRRITIGLFPATLPKAGSGFDLAMAVAVLGAAAVVPRDALREWLFLGELALDGRVRAVPGVLPAVLRAARAGIERVVVPAANAAEAALVPGARVEPAEDLAGVLAMLRGAEPVPVREASPRSPRAAAAPPGMPVDEAGDLAEVVGQSRGRLAVEVAAAGGHHLYMQGPPGSGKTMLADRLPGLLPDLDRGAALEVTAVHSVAGQLPVEAPLITRPPYRNPHHSATPAALVGSGVAVVRPGLASQAHHGVLFLDEAPEFGRSSLDALRQPMETGTIEIARARVTARFPARFQLVLAANPCPCAKAQGSRSAACECPSLVRRRYLARLSGPLLDRIDIQVALSVPSRAELRADARRCEPTATVAARVARARERAATRWADTPWRCNAQVPGPVLRRDWPLPRGVVAPAERALERGLLTLRGLDRVLRLAWTFADLADRSQPGAEQVGAALDLRLPGWAR</sequence>
<evidence type="ECO:0000313" key="5">
    <source>
        <dbReference type="EMBL" id="MCK9876177.1"/>
    </source>
</evidence>